<evidence type="ECO:0000313" key="1">
    <source>
        <dbReference type="EMBL" id="QEM80193.1"/>
    </source>
</evidence>
<keyword evidence="2" id="KW-1185">Reference proteome</keyword>
<accession>A0A5C1NBS4</accession>
<protein>
    <recommendedName>
        <fullName evidence="3">CopG family transcriptional regulator</fullName>
    </recommendedName>
</protein>
<dbReference type="Proteomes" id="UP000324285">
    <property type="component" value="Chromosome"/>
</dbReference>
<reference evidence="1" key="1">
    <citation type="submission" date="2021-02" db="EMBL/GenBank/DDBJ databases">
        <title>Strain Y2R2, a novel species of the genus Halomonas.</title>
        <authorList>
            <person name="Huang H."/>
        </authorList>
    </citation>
    <scope>NUCLEOTIDE SEQUENCE</scope>
    <source>
        <strain evidence="1">Y2R2</strain>
    </source>
</reference>
<dbReference type="RefSeq" id="WP_149282525.1">
    <property type="nucleotide sequence ID" value="NZ_CP038437.2"/>
</dbReference>
<sequence length="67" mass="7546">MYPDPKRVRQKVTVYLDQYEADIVAAHANYMGVSKAEVMRTMIIKEAMEVLGIDLDDVKPTMAARAS</sequence>
<gene>
    <name evidence="1" type="ORF">E4T21_00455</name>
</gene>
<proteinExistence type="predicted"/>
<dbReference type="KEGG" id="hbh:E4T21_00455"/>
<organism evidence="1 2">
    <name type="scientific">Halomonas binhaiensis</name>
    <dbReference type="NCBI Taxonomy" id="2562282"/>
    <lineage>
        <taxon>Bacteria</taxon>
        <taxon>Pseudomonadati</taxon>
        <taxon>Pseudomonadota</taxon>
        <taxon>Gammaproteobacteria</taxon>
        <taxon>Oceanospirillales</taxon>
        <taxon>Halomonadaceae</taxon>
        <taxon>Halomonas</taxon>
    </lineage>
</organism>
<dbReference type="EMBL" id="CP038437">
    <property type="protein sequence ID" value="QEM80193.1"/>
    <property type="molecule type" value="Genomic_DNA"/>
</dbReference>
<name>A0A5C1NBS4_9GAMM</name>
<dbReference type="AlphaFoldDB" id="A0A5C1NBS4"/>
<evidence type="ECO:0000313" key="2">
    <source>
        <dbReference type="Proteomes" id="UP000324285"/>
    </source>
</evidence>
<evidence type="ECO:0008006" key="3">
    <source>
        <dbReference type="Google" id="ProtNLM"/>
    </source>
</evidence>
<dbReference type="OrthoDB" id="8704583at2"/>